<proteinExistence type="predicted"/>
<evidence type="ECO:0000313" key="2">
    <source>
        <dbReference type="EMBL" id="RKP10681.1"/>
    </source>
</evidence>
<dbReference type="Proteomes" id="UP000271241">
    <property type="component" value="Unassembled WGS sequence"/>
</dbReference>
<organism evidence="2 3">
    <name type="scientific">Thamnocephalis sphaerospora</name>
    <dbReference type="NCBI Taxonomy" id="78915"/>
    <lineage>
        <taxon>Eukaryota</taxon>
        <taxon>Fungi</taxon>
        <taxon>Fungi incertae sedis</taxon>
        <taxon>Zoopagomycota</taxon>
        <taxon>Zoopagomycotina</taxon>
        <taxon>Zoopagomycetes</taxon>
        <taxon>Zoopagales</taxon>
        <taxon>Sigmoideomycetaceae</taxon>
        <taxon>Thamnocephalis</taxon>
    </lineage>
</organism>
<evidence type="ECO:0000313" key="3">
    <source>
        <dbReference type="Proteomes" id="UP000271241"/>
    </source>
</evidence>
<name>A0A4P9XYA3_9FUNG</name>
<feature type="compositionally biased region" description="Polar residues" evidence="1">
    <location>
        <begin position="1"/>
        <end position="18"/>
    </location>
</feature>
<feature type="compositionally biased region" description="Low complexity" evidence="1">
    <location>
        <begin position="49"/>
        <end position="62"/>
    </location>
</feature>
<accession>A0A4P9XYA3</accession>
<gene>
    <name evidence="2" type="ORF">THASP1DRAFT_21635</name>
</gene>
<feature type="compositionally biased region" description="Gly residues" evidence="1">
    <location>
        <begin position="355"/>
        <end position="365"/>
    </location>
</feature>
<sequence>MQPPAQLSSSSSVATTVEQHVRHGTLSPMSSPACKRGLATPTHAAARASSSSSSSSSSSVVGSGSGAFAACTPPHSSSIAHAAQSKQAQPSNEELLLAASSAAELPTLQSVAPMRYRRRMLFTQPACLHAFQGDLVGGLGDDAAAHAVLPGLPPPAATQLTRLDAASGAWDAAATAAVERADKSCTTLDRCPLTPKASADGISHMRRLRARLALAKCKADAGQEGAPFAAFATSILPAPAMVLPGRIDKTRRRAISDATELTQDRYGRCMPCSTSGSLADAVLADRAAVKMVDGKNARRCALPMKGEAHMQDGTIAIGENSHDGDSEARPHRETQAEAQRASMPSTPDSLTGDGAPDGKGPYGDGDAGKALAHALPKASVSTTKHMHGGAGCYRRLVPPSPPLVSSPADTLIAAAARPLRLQSARTRQHYYTTVRRMLVEPMHPKNAVMAAAQAATRPQTVSGVFRPPRRIDSQPDTLSYGDGAGPLHLPLRSRVLPQYASAAAPSGCAIHAAAHAMVKQQQRRKQQRACFSAHQGHALRSRLRCRQRLTTDGRQPAMSLRTCAAGRAVPVPTCTSAIRANMAPATPSRTLTRCRALAPPVTPSRCAAAKAMLLLSASKPAARHVAPANGAVAANTPHRPVAANAAAVTSMTSNWAMITADGRAVLVKQRHNSAHVPSWPSHQEVVHTAAPKRHHHASKWSSGQKICKRRCC</sequence>
<feature type="compositionally biased region" description="Basic and acidic residues" evidence="1">
    <location>
        <begin position="320"/>
        <end position="335"/>
    </location>
</feature>
<protein>
    <submittedName>
        <fullName evidence="2">Uncharacterized protein</fullName>
    </submittedName>
</protein>
<feature type="region of interest" description="Disordered" evidence="1">
    <location>
        <begin position="1"/>
        <end position="66"/>
    </location>
</feature>
<dbReference type="AlphaFoldDB" id="A0A4P9XYA3"/>
<evidence type="ECO:0000256" key="1">
    <source>
        <dbReference type="SAM" id="MobiDB-lite"/>
    </source>
</evidence>
<feature type="region of interest" description="Disordered" evidence="1">
    <location>
        <begin position="459"/>
        <end position="479"/>
    </location>
</feature>
<reference evidence="3" key="1">
    <citation type="journal article" date="2018" name="Nat. Microbiol.">
        <title>Leveraging single-cell genomics to expand the fungal tree of life.</title>
        <authorList>
            <person name="Ahrendt S.R."/>
            <person name="Quandt C.A."/>
            <person name="Ciobanu D."/>
            <person name="Clum A."/>
            <person name="Salamov A."/>
            <person name="Andreopoulos B."/>
            <person name="Cheng J.F."/>
            <person name="Woyke T."/>
            <person name="Pelin A."/>
            <person name="Henrissat B."/>
            <person name="Reynolds N.K."/>
            <person name="Benny G.L."/>
            <person name="Smith M.E."/>
            <person name="James T.Y."/>
            <person name="Grigoriev I.V."/>
        </authorList>
    </citation>
    <scope>NUCLEOTIDE SEQUENCE [LARGE SCALE GENOMIC DNA]</scope>
    <source>
        <strain evidence="3">RSA 1356</strain>
    </source>
</reference>
<dbReference type="EMBL" id="KZ992441">
    <property type="protein sequence ID" value="RKP10681.1"/>
    <property type="molecule type" value="Genomic_DNA"/>
</dbReference>
<keyword evidence="3" id="KW-1185">Reference proteome</keyword>
<feature type="region of interest" description="Disordered" evidence="1">
    <location>
        <begin position="316"/>
        <end position="369"/>
    </location>
</feature>